<organism evidence="2 3">
    <name type="scientific">Eumeta variegata</name>
    <name type="common">Bagworm moth</name>
    <name type="synonym">Eumeta japonica</name>
    <dbReference type="NCBI Taxonomy" id="151549"/>
    <lineage>
        <taxon>Eukaryota</taxon>
        <taxon>Metazoa</taxon>
        <taxon>Ecdysozoa</taxon>
        <taxon>Arthropoda</taxon>
        <taxon>Hexapoda</taxon>
        <taxon>Insecta</taxon>
        <taxon>Pterygota</taxon>
        <taxon>Neoptera</taxon>
        <taxon>Endopterygota</taxon>
        <taxon>Lepidoptera</taxon>
        <taxon>Glossata</taxon>
        <taxon>Ditrysia</taxon>
        <taxon>Tineoidea</taxon>
        <taxon>Psychidae</taxon>
        <taxon>Oiketicinae</taxon>
        <taxon>Eumeta</taxon>
    </lineage>
</organism>
<dbReference type="AlphaFoldDB" id="A0A4C1VQU6"/>
<proteinExistence type="predicted"/>
<reference evidence="2 3" key="1">
    <citation type="journal article" date="2019" name="Commun. Biol.">
        <title>The bagworm genome reveals a unique fibroin gene that provides high tensile strength.</title>
        <authorList>
            <person name="Kono N."/>
            <person name="Nakamura H."/>
            <person name="Ohtoshi R."/>
            <person name="Tomita M."/>
            <person name="Numata K."/>
            <person name="Arakawa K."/>
        </authorList>
    </citation>
    <scope>NUCLEOTIDE SEQUENCE [LARGE SCALE GENOMIC DNA]</scope>
</reference>
<dbReference type="Proteomes" id="UP000299102">
    <property type="component" value="Unassembled WGS sequence"/>
</dbReference>
<evidence type="ECO:0000313" key="3">
    <source>
        <dbReference type="Proteomes" id="UP000299102"/>
    </source>
</evidence>
<feature type="region of interest" description="Disordered" evidence="1">
    <location>
        <begin position="68"/>
        <end position="92"/>
    </location>
</feature>
<comment type="caution">
    <text evidence="2">The sequence shown here is derived from an EMBL/GenBank/DDBJ whole genome shotgun (WGS) entry which is preliminary data.</text>
</comment>
<dbReference type="EMBL" id="BGZK01000378">
    <property type="protein sequence ID" value="GBP40185.1"/>
    <property type="molecule type" value="Genomic_DNA"/>
</dbReference>
<gene>
    <name evidence="2" type="ORF">EVAR_37586_1</name>
</gene>
<evidence type="ECO:0000313" key="2">
    <source>
        <dbReference type="EMBL" id="GBP40185.1"/>
    </source>
</evidence>
<accession>A0A4C1VQU6</accession>
<name>A0A4C1VQU6_EUMVA</name>
<protein>
    <submittedName>
        <fullName evidence="2">Uncharacterized protein</fullName>
    </submittedName>
</protein>
<evidence type="ECO:0000256" key="1">
    <source>
        <dbReference type="SAM" id="MobiDB-lite"/>
    </source>
</evidence>
<keyword evidence="3" id="KW-1185">Reference proteome</keyword>
<sequence length="92" mass="9750">MYGNNEYTSLDCSFVKVPRAPTGAVSTSNGQHLCPPTSSVTRVVNGPLWQSSRYSSAAREYNPGIPNLGIPGSRPLSGPENPGIVLGLSRDF</sequence>